<evidence type="ECO:0000313" key="2">
    <source>
        <dbReference type="EMBL" id="PPA72145.1"/>
    </source>
</evidence>
<name>A0A2S5GGW1_9BACL</name>
<comment type="caution">
    <text evidence="2">The sequence shown here is derived from an EMBL/GenBank/DDBJ whole genome shotgun (WGS) entry which is preliminary data.</text>
</comment>
<keyword evidence="1" id="KW-0472">Membrane</keyword>
<dbReference type="EMBL" id="PREZ01000001">
    <property type="protein sequence ID" value="PPA72145.1"/>
    <property type="molecule type" value="Genomic_DNA"/>
</dbReference>
<accession>A0A2S5GGW1</accession>
<feature type="transmembrane region" description="Helical" evidence="1">
    <location>
        <begin position="6"/>
        <end position="26"/>
    </location>
</feature>
<dbReference type="OrthoDB" id="2353183at2"/>
<proteinExistence type="predicted"/>
<dbReference type="Pfam" id="PF11877">
    <property type="entry name" value="DUF3397"/>
    <property type="match status" value="1"/>
</dbReference>
<feature type="transmembrane region" description="Helical" evidence="1">
    <location>
        <begin position="105"/>
        <end position="125"/>
    </location>
</feature>
<sequence>MIEVIAFFMALFMVAPIVVYVLLFSFAKLMTKQHKRAVNTAIIGTTPFVIGAVYFLILSIWNIDLLWAIIITMALIGIIISFIIWKREDDLDWHKINRGFWRMNLLVFSLTHLGLIITGIVLSVMESILV</sequence>
<keyword evidence="1" id="KW-1133">Transmembrane helix</keyword>
<gene>
    <name evidence="2" type="ORF">C4B60_01845</name>
</gene>
<keyword evidence="1" id="KW-0812">Transmembrane</keyword>
<feature type="transmembrane region" description="Helical" evidence="1">
    <location>
        <begin position="66"/>
        <end position="85"/>
    </location>
</feature>
<protein>
    <submittedName>
        <fullName evidence="2">DUF3397 domain-containing protein</fullName>
    </submittedName>
</protein>
<dbReference type="InterPro" id="IPR024515">
    <property type="entry name" value="DUF3397"/>
</dbReference>
<keyword evidence="3" id="KW-1185">Reference proteome</keyword>
<organism evidence="2 3">
    <name type="scientific">Jeotgalibacillus proteolyticus</name>
    <dbReference type="NCBI Taxonomy" id="2082395"/>
    <lineage>
        <taxon>Bacteria</taxon>
        <taxon>Bacillati</taxon>
        <taxon>Bacillota</taxon>
        <taxon>Bacilli</taxon>
        <taxon>Bacillales</taxon>
        <taxon>Caryophanaceae</taxon>
        <taxon>Jeotgalibacillus</taxon>
    </lineage>
</organism>
<dbReference type="AlphaFoldDB" id="A0A2S5GGW1"/>
<evidence type="ECO:0000256" key="1">
    <source>
        <dbReference type="SAM" id="Phobius"/>
    </source>
</evidence>
<dbReference type="Proteomes" id="UP000239047">
    <property type="component" value="Unassembled WGS sequence"/>
</dbReference>
<feature type="transmembrane region" description="Helical" evidence="1">
    <location>
        <begin position="38"/>
        <end position="60"/>
    </location>
</feature>
<reference evidence="2 3" key="1">
    <citation type="submission" date="2018-02" db="EMBL/GenBank/DDBJ databases">
        <title>Jeotgalibacillus proteolyticum sp. nov. a protease producing bacterium isolated from ocean sediments of Laizhou Bay.</title>
        <authorList>
            <person name="Li Y."/>
        </authorList>
    </citation>
    <scope>NUCLEOTIDE SEQUENCE [LARGE SCALE GENOMIC DNA]</scope>
    <source>
        <strain evidence="2 3">22-7</strain>
    </source>
</reference>
<evidence type="ECO:0000313" key="3">
    <source>
        <dbReference type="Proteomes" id="UP000239047"/>
    </source>
</evidence>